<comment type="caution">
    <text evidence="2">The sequence shown here is derived from an EMBL/GenBank/DDBJ whole genome shotgun (WGS) entry which is preliminary data.</text>
</comment>
<feature type="compositionally biased region" description="Basic and acidic residues" evidence="1">
    <location>
        <begin position="37"/>
        <end position="101"/>
    </location>
</feature>
<protein>
    <submittedName>
        <fullName evidence="2">Uncharacterized protein</fullName>
    </submittedName>
</protein>
<gene>
    <name evidence="2" type="ORF">SDC9_147628</name>
</gene>
<reference evidence="2" key="1">
    <citation type="submission" date="2019-08" db="EMBL/GenBank/DDBJ databases">
        <authorList>
            <person name="Kucharzyk K."/>
            <person name="Murdoch R.W."/>
            <person name="Higgins S."/>
            <person name="Loffler F."/>
        </authorList>
    </citation>
    <scope>NUCLEOTIDE SEQUENCE</scope>
</reference>
<proteinExistence type="predicted"/>
<accession>A0A645EIM5</accession>
<evidence type="ECO:0000256" key="1">
    <source>
        <dbReference type="SAM" id="MobiDB-lite"/>
    </source>
</evidence>
<name>A0A645EIM5_9ZZZZ</name>
<dbReference type="AlphaFoldDB" id="A0A645EIM5"/>
<organism evidence="2">
    <name type="scientific">bioreactor metagenome</name>
    <dbReference type="NCBI Taxonomy" id="1076179"/>
    <lineage>
        <taxon>unclassified sequences</taxon>
        <taxon>metagenomes</taxon>
        <taxon>ecological metagenomes</taxon>
    </lineage>
</organism>
<feature type="compositionally biased region" description="Basic and acidic residues" evidence="1">
    <location>
        <begin position="11"/>
        <end position="22"/>
    </location>
</feature>
<feature type="region of interest" description="Disordered" evidence="1">
    <location>
        <begin position="1"/>
        <end position="101"/>
    </location>
</feature>
<evidence type="ECO:0000313" key="2">
    <source>
        <dbReference type="EMBL" id="MPN00433.1"/>
    </source>
</evidence>
<sequence>MADSPDYLDLLDARADDRRIGDKTYVVSEAGTARDGAYGKRDISADDVVKPKEDRRAGRERSPRGPRRDGQDGGDQKGDDGEHLRVETGGERHIDDGGGDAGGHKAFCDGVSGLKNKENYQKVFQIIKGRVKTVLELIAVYDHRDDDRVHERKRRGQKDIHAREHETRYNTYRRKFQQSFHYR</sequence>
<dbReference type="EMBL" id="VSSQ01046459">
    <property type="protein sequence ID" value="MPN00433.1"/>
    <property type="molecule type" value="Genomic_DNA"/>
</dbReference>